<feature type="domain" description="HTH lysR-type" evidence="5">
    <location>
        <begin position="1"/>
        <end position="58"/>
    </location>
</feature>
<name>A0ABU6IIQ7_9ACTN</name>
<dbReference type="Proteomes" id="UP001349994">
    <property type="component" value="Unassembled WGS sequence"/>
</dbReference>
<keyword evidence="4" id="KW-0804">Transcription</keyword>
<organism evidence="6 7">
    <name type="scientific">Adlercreutzia wanghongyangiae</name>
    <dbReference type="NCBI Taxonomy" id="3111451"/>
    <lineage>
        <taxon>Bacteria</taxon>
        <taxon>Bacillati</taxon>
        <taxon>Actinomycetota</taxon>
        <taxon>Coriobacteriia</taxon>
        <taxon>Eggerthellales</taxon>
        <taxon>Eggerthellaceae</taxon>
        <taxon>Adlercreutzia</taxon>
    </lineage>
</organism>
<evidence type="ECO:0000256" key="1">
    <source>
        <dbReference type="ARBA" id="ARBA00009437"/>
    </source>
</evidence>
<dbReference type="PANTHER" id="PTHR30346">
    <property type="entry name" value="TRANSCRIPTIONAL DUAL REGULATOR HCAR-RELATED"/>
    <property type="match status" value="1"/>
</dbReference>
<evidence type="ECO:0000313" key="7">
    <source>
        <dbReference type="Proteomes" id="UP001349994"/>
    </source>
</evidence>
<proteinExistence type="inferred from homology"/>
<keyword evidence="7" id="KW-1185">Reference proteome</keyword>
<dbReference type="Pfam" id="PF00126">
    <property type="entry name" value="HTH_1"/>
    <property type="match status" value="1"/>
</dbReference>
<dbReference type="InterPro" id="IPR005119">
    <property type="entry name" value="LysR_subst-bd"/>
</dbReference>
<comment type="caution">
    <text evidence="6">The sequence shown here is derived from an EMBL/GenBank/DDBJ whole genome shotgun (WGS) entry which is preliminary data.</text>
</comment>
<dbReference type="PROSITE" id="PS50931">
    <property type="entry name" value="HTH_LYSR"/>
    <property type="match status" value="1"/>
</dbReference>
<evidence type="ECO:0000259" key="5">
    <source>
        <dbReference type="PROSITE" id="PS50931"/>
    </source>
</evidence>
<dbReference type="RefSeq" id="WP_326426479.1">
    <property type="nucleotide sequence ID" value="NZ_JAYMFF010000014.1"/>
</dbReference>
<evidence type="ECO:0000256" key="3">
    <source>
        <dbReference type="ARBA" id="ARBA00023125"/>
    </source>
</evidence>
<dbReference type="PRINTS" id="PR00039">
    <property type="entry name" value="HTHLYSR"/>
</dbReference>
<evidence type="ECO:0000256" key="2">
    <source>
        <dbReference type="ARBA" id="ARBA00023015"/>
    </source>
</evidence>
<dbReference type="SUPFAM" id="SSF53850">
    <property type="entry name" value="Periplasmic binding protein-like II"/>
    <property type="match status" value="1"/>
</dbReference>
<dbReference type="InterPro" id="IPR036390">
    <property type="entry name" value="WH_DNA-bd_sf"/>
</dbReference>
<protein>
    <submittedName>
        <fullName evidence="6">LysR family transcriptional regulator</fullName>
    </submittedName>
</protein>
<comment type="similarity">
    <text evidence="1">Belongs to the LysR transcriptional regulatory family.</text>
</comment>
<dbReference type="Gene3D" id="3.40.190.10">
    <property type="entry name" value="Periplasmic binding protein-like II"/>
    <property type="match status" value="2"/>
</dbReference>
<dbReference type="Gene3D" id="1.10.10.10">
    <property type="entry name" value="Winged helix-like DNA-binding domain superfamily/Winged helix DNA-binding domain"/>
    <property type="match status" value="1"/>
</dbReference>
<dbReference type="SUPFAM" id="SSF46785">
    <property type="entry name" value="Winged helix' DNA-binding domain"/>
    <property type="match status" value="1"/>
</dbReference>
<evidence type="ECO:0000256" key="4">
    <source>
        <dbReference type="ARBA" id="ARBA00023163"/>
    </source>
</evidence>
<dbReference type="CDD" id="cd05466">
    <property type="entry name" value="PBP2_LTTR_substrate"/>
    <property type="match status" value="1"/>
</dbReference>
<sequence length="292" mass="32748">MELRELRSFLVVAEEENMTRAAEKLHLTQPTLSKQIKALETELGQKLFVRQGFGIALTEEGRLLRERAEGLVAMADKVKEEFTALDNITGGVLHFGLAESFQIKYLAREIARLRESCPHLTYHVDSGTTRQVLDKLDAGIMDFVVLAELPDRTRYEFVKFPDHERWGVVMAKSAPLAKQKVVTPADLKGLPLFCSDQSWAHDIPRWAGRAMSGLTREASFGLAYNGAVFAREGLGYLLAFDNIANTGPGSGLVFRPLEPPLHTDLYFTWKRGRPLTPIAERFCRQVREAFGG</sequence>
<dbReference type="Pfam" id="PF03466">
    <property type="entry name" value="LysR_substrate"/>
    <property type="match status" value="1"/>
</dbReference>
<dbReference type="EMBL" id="JAYMFF010000014">
    <property type="protein sequence ID" value="MEC4176348.1"/>
    <property type="molecule type" value="Genomic_DNA"/>
</dbReference>
<dbReference type="InterPro" id="IPR036388">
    <property type="entry name" value="WH-like_DNA-bd_sf"/>
</dbReference>
<gene>
    <name evidence="6" type="ORF">VIN30_07780</name>
</gene>
<reference evidence="6 7" key="1">
    <citation type="submission" date="2024-01" db="EMBL/GenBank/DDBJ databases">
        <title>novel species in genus Adlercreutzia.</title>
        <authorList>
            <person name="Liu X."/>
        </authorList>
    </citation>
    <scope>NUCLEOTIDE SEQUENCE [LARGE SCALE GENOMIC DNA]</scope>
    <source>
        <strain evidence="6 7">R7</strain>
    </source>
</reference>
<dbReference type="PANTHER" id="PTHR30346:SF28">
    <property type="entry name" value="HTH-TYPE TRANSCRIPTIONAL REGULATOR CYNR"/>
    <property type="match status" value="1"/>
</dbReference>
<keyword evidence="3" id="KW-0238">DNA-binding</keyword>
<dbReference type="InterPro" id="IPR000847">
    <property type="entry name" value="LysR_HTH_N"/>
</dbReference>
<keyword evidence="2" id="KW-0805">Transcription regulation</keyword>
<accession>A0ABU6IIQ7</accession>
<evidence type="ECO:0000313" key="6">
    <source>
        <dbReference type="EMBL" id="MEC4176348.1"/>
    </source>
</evidence>